<feature type="compositionally biased region" description="Basic and acidic residues" evidence="1">
    <location>
        <begin position="387"/>
        <end position="402"/>
    </location>
</feature>
<evidence type="ECO:0008006" key="4">
    <source>
        <dbReference type="Google" id="ProtNLM"/>
    </source>
</evidence>
<dbReference type="EMBL" id="PDNC01000031">
    <property type="protein sequence ID" value="PGH05284.1"/>
    <property type="molecule type" value="Genomic_DNA"/>
</dbReference>
<keyword evidence="3" id="KW-1185">Reference proteome</keyword>
<feature type="compositionally biased region" description="Polar residues" evidence="1">
    <location>
        <begin position="217"/>
        <end position="241"/>
    </location>
</feature>
<evidence type="ECO:0000313" key="2">
    <source>
        <dbReference type="EMBL" id="PGH05284.1"/>
    </source>
</evidence>
<feature type="compositionally biased region" description="Polar residues" evidence="1">
    <location>
        <begin position="507"/>
        <end position="522"/>
    </location>
</feature>
<feature type="compositionally biased region" description="Polar residues" evidence="1">
    <location>
        <begin position="306"/>
        <end position="315"/>
    </location>
</feature>
<feature type="region of interest" description="Disordered" evidence="1">
    <location>
        <begin position="822"/>
        <end position="1199"/>
    </location>
</feature>
<feature type="compositionally biased region" description="Polar residues" evidence="1">
    <location>
        <begin position="432"/>
        <end position="446"/>
    </location>
</feature>
<evidence type="ECO:0000256" key="1">
    <source>
        <dbReference type="SAM" id="MobiDB-lite"/>
    </source>
</evidence>
<feature type="compositionally biased region" description="Polar residues" evidence="1">
    <location>
        <begin position="555"/>
        <end position="564"/>
    </location>
</feature>
<dbReference type="OrthoDB" id="4227586at2759"/>
<dbReference type="AlphaFoldDB" id="A0A2B7X0X6"/>
<sequence length="1199" mass="129325">MVLLRLTVKVYPREQLGQPATPDQAVDNDEPPKSTNFLLLVRQPEQVMLGNLAYMIREKWKQLRPDAGPLEIKKLVDDKHPEDSLDVTLTAADVFVDNGKALADGLDQRGAIRVIQHPGRPERYGSVVQDWAATGSNYARPAPPLFSDPPRRYEDRPVPLAFTGGPVAGPSHAAQVPESDYARQSSEIGEESPGQHDNHTRASPILVEDSQKPGIFVSSTGRNQALRNNESTASKETSGSVMTAQEEAGGYGATIHDAIKYKNSKDDAVMRVMERQDSLTARMPPPPTSAPLQSSPHSHKLRSKSSTHSNSNAATPSKREPEAQDIYAIPSSGREEFKKPQKPQSTKRQRRNISRADEFTVKNNIETLLVSPGDRANNAIIVDSDVGEDRPIGQTQSKRDDNLATDNQSGIRRGTRKSNIRGPGRLSMSLKPANTKTPTPGSTDTAKTPPKQKISVVIADSDIEVVDRPKQQMQKTSGGQGDASAPRESAIAGRNNDKGDRDAPTGENGTNSTRRGSTQRFNAHQLEHVDAEDGNPMYSDISDSDIQDDAGASSPEAQRNTQVGTPKKTPQKPARSSVERRRTPGSGSAPYLQADNSPGTLELAKGRDNSPAGPSHSSPSQQRGAQELELGLTSPPRKHSRSPSMSQPVATDTKGKSKNGVSSTPAFPRPLQGSQSQTDRRGSLLGSEKSSTGEPRTPVMSALRSAQKNTPRTASTRRSVSFAEDLKPDSQRTPGSASSVKSVKIGNTMYPAGTTVEWVEWQLTDAKLQKRIDEARLQGKSEDYCALLEEVKHLTGKLYDANVKNIEYKITKYERKLNKARERLQGHPEEDRNAETSSGAGYLENSHSRDDENGGKGKNHTDSMGTPKGTRKHLQHQNGFDGTSEEDSQDEKPHANPPSDVPTFRDSVVSASPEAPSTGKFVLAVTPPAGSMGNGSPGKNVEDEETFKDGNGLKRKRPERSSAISPNNTKRPRSDYDLHPKASEPEQNNMDMDISEPERLEEPEQRNGKSPARARDLLSSSDSSSSDSDSDSESDSNLTPANGETGKRPSLPPRGGSARRALITPFRSINETWPNNGAQWLSDEAENGRANTPTAIAASPGAAAGFGMPTSFSQPAPGSTGTAGASRLRTSRMTMNGGARDTRRDTLKSLLQRQKESEDEGVATNVLPSKNGDSTHGGASGGSTGFPGFNGILRRAGFR</sequence>
<feature type="compositionally biased region" description="Polar residues" evidence="1">
    <location>
        <begin position="1110"/>
        <end position="1123"/>
    </location>
</feature>
<name>A0A2B7X0X6_9EURO</name>
<dbReference type="STRING" id="2060905.A0A2B7X0X6"/>
<organism evidence="2 3">
    <name type="scientific">Blastomyces parvus</name>
    <dbReference type="NCBI Taxonomy" id="2060905"/>
    <lineage>
        <taxon>Eukaryota</taxon>
        <taxon>Fungi</taxon>
        <taxon>Dikarya</taxon>
        <taxon>Ascomycota</taxon>
        <taxon>Pezizomycotina</taxon>
        <taxon>Eurotiomycetes</taxon>
        <taxon>Eurotiomycetidae</taxon>
        <taxon>Onygenales</taxon>
        <taxon>Ajellomycetaceae</taxon>
        <taxon>Blastomyces</taxon>
    </lineage>
</organism>
<feature type="region of interest" description="Disordered" evidence="1">
    <location>
        <begin position="160"/>
        <end position="241"/>
    </location>
</feature>
<feature type="compositionally biased region" description="Polar residues" evidence="1">
    <location>
        <begin position="1067"/>
        <end position="1079"/>
    </location>
</feature>
<feature type="compositionally biased region" description="Basic and acidic residues" evidence="1">
    <location>
        <begin position="495"/>
        <end position="504"/>
    </location>
</feature>
<comment type="caution">
    <text evidence="2">The sequence shown here is derived from an EMBL/GenBank/DDBJ whole genome shotgun (WGS) entry which is preliminary data.</text>
</comment>
<feature type="region of interest" description="Disordered" evidence="1">
    <location>
        <begin position="380"/>
        <end position="745"/>
    </location>
</feature>
<feature type="compositionally biased region" description="Basic and acidic residues" evidence="1">
    <location>
        <begin position="996"/>
        <end position="1007"/>
    </location>
</feature>
<feature type="compositionally biased region" description="Polar residues" evidence="1">
    <location>
        <begin position="615"/>
        <end position="624"/>
    </location>
</feature>
<feature type="compositionally biased region" description="Basic and acidic residues" evidence="1">
    <location>
        <begin position="972"/>
        <end position="984"/>
    </location>
</feature>
<feature type="region of interest" description="Disordered" evidence="1">
    <location>
        <begin position="277"/>
        <end position="358"/>
    </location>
</feature>
<evidence type="ECO:0000313" key="3">
    <source>
        <dbReference type="Proteomes" id="UP000224080"/>
    </source>
</evidence>
<feature type="compositionally biased region" description="Polar residues" evidence="1">
    <location>
        <begin position="704"/>
        <end position="719"/>
    </location>
</feature>
<feature type="compositionally biased region" description="Basic and acidic residues" evidence="1">
    <location>
        <begin position="846"/>
        <end position="861"/>
    </location>
</feature>
<reference evidence="2 3" key="1">
    <citation type="submission" date="2017-10" db="EMBL/GenBank/DDBJ databases">
        <title>Comparative genomics in systemic dimorphic fungi from Ajellomycetaceae.</title>
        <authorList>
            <person name="Munoz J.F."/>
            <person name="Mcewen J.G."/>
            <person name="Clay O.K."/>
            <person name="Cuomo C.A."/>
        </authorList>
    </citation>
    <scope>NUCLEOTIDE SEQUENCE [LARGE SCALE GENOMIC DNA]</scope>
    <source>
        <strain evidence="2 3">UAMH130</strain>
    </source>
</reference>
<protein>
    <recommendedName>
        <fullName evidence="4">Nucleolar protein Dnt1-like N-terminal domain-containing protein</fullName>
    </recommendedName>
</protein>
<feature type="compositionally biased region" description="Basic and acidic residues" evidence="1">
    <location>
        <begin position="822"/>
        <end position="834"/>
    </location>
</feature>
<proteinExistence type="predicted"/>
<feature type="compositionally biased region" description="Polar residues" evidence="1">
    <location>
        <begin position="731"/>
        <end position="741"/>
    </location>
</feature>
<dbReference type="Proteomes" id="UP000224080">
    <property type="component" value="Unassembled WGS sequence"/>
</dbReference>
<feature type="compositionally biased region" description="Low complexity" evidence="1">
    <location>
        <begin position="1095"/>
        <end position="1107"/>
    </location>
</feature>
<accession>A0A2B7X0X6</accession>
<gene>
    <name evidence="2" type="ORF">GX51_03005</name>
</gene>